<evidence type="ECO:0000313" key="9">
    <source>
        <dbReference type="Proteomes" id="UP000190286"/>
    </source>
</evidence>
<dbReference type="SUPFAM" id="SSF51556">
    <property type="entry name" value="Metallo-dependent hydrolases"/>
    <property type="match status" value="1"/>
</dbReference>
<organism evidence="8 9">
    <name type="scientific">Gemmiger formicilis</name>
    <dbReference type="NCBI Taxonomy" id="745368"/>
    <lineage>
        <taxon>Bacteria</taxon>
        <taxon>Bacillati</taxon>
        <taxon>Bacillota</taxon>
        <taxon>Clostridia</taxon>
        <taxon>Eubacteriales</taxon>
        <taxon>Gemmiger</taxon>
    </lineage>
</organism>
<comment type="similarity">
    <text evidence="3">Belongs to the metallo-dependent hydrolases superfamily. DHOase family. Class I DHOase subfamily.</text>
</comment>
<keyword evidence="6" id="KW-0665">Pyrimidine biosynthesis</keyword>
<evidence type="ECO:0000313" key="8">
    <source>
        <dbReference type="EMBL" id="SKA73470.1"/>
    </source>
</evidence>
<gene>
    <name evidence="8" type="ORF">SAMN02745178_00158</name>
</gene>
<dbReference type="InterPro" id="IPR011059">
    <property type="entry name" value="Metal-dep_hydrolase_composite"/>
</dbReference>
<feature type="domain" description="Amidohydrolase-related" evidence="7">
    <location>
        <begin position="45"/>
        <end position="390"/>
    </location>
</feature>
<evidence type="ECO:0000259" key="7">
    <source>
        <dbReference type="Pfam" id="PF01979"/>
    </source>
</evidence>
<evidence type="ECO:0000256" key="3">
    <source>
        <dbReference type="ARBA" id="ARBA00010286"/>
    </source>
</evidence>
<proteinExistence type="inferred from homology"/>
<dbReference type="OrthoDB" id="9765462at2"/>
<dbReference type="PROSITE" id="PS00483">
    <property type="entry name" value="DIHYDROOROTASE_2"/>
    <property type="match status" value="1"/>
</dbReference>
<dbReference type="GO" id="GO:0006221">
    <property type="term" value="P:pyrimidine nucleotide biosynthetic process"/>
    <property type="evidence" value="ECO:0007669"/>
    <property type="project" value="UniProtKB-KW"/>
</dbReference>
<dbReference type="PANTHER" id="PTHR43668">
    <property type="entry name" value="ALLANTOINASE"/>
    <property type="match status" value="1"/>
</dbReference>
<sequence>MLIRNAKDSAGKAIEVWLRDGKIAAVGLGLLVPEGEEVLDAKGRTVLPAFIDTHCHWRTPGFEYKEDISTGSAAAAAGGYTFVNLMPNTKPVCSSAEIAHAVEAEAARVGLCDANQTVSITKDFDGKTLDHLLTLPEDIKFITEDGNGVMNNAVMARAFAIATERGLTIMSHAEDREISPWDYRLAENIETVRNCHLAEYYGTRLHMCHVSTRESVDAVRMSRMRGARVSCEVTPHHLWFDDSRLTYRVNPPIRKADDVTALIDAIKDGTVTCIGTDHAPHTAEEKEKGAAGMVGLETAFGVCYTKLCREQRLPLEMLSFLMSAGPAAVLGLADRKGMLEPGYDADIVLVDLDHMYEVHADELHSKSKNCPYDGALLYGKVVTTIKGGKVTFQIEE</sequence>
<keyword evidence="9" id="KW-1185">Reference proteome</keyword>
<evidence type="ECO:0000256" key="2">
    <source>
        <dbReference type="ARBA" id="ARBA00002368"/>
    </source>
</evidence>
<dbReference type="NCBIfam" id="TIGR00857">
    <property type="entry name" value="pyrC_multi"/>
    <property type="match status" value="1"/>
</dbReference>
<keyword evidence="5" id="KW-0378">Hydrolase</keyword>
<dbReference type="Gene3D" id="3.20.20.140">
    <property type="entry name" value="Metal-dependent hydrolases"/>
    <property type="match status" value="1"/>
</dbReference>
<dbReference type="GO" id="GO:0004151">
    <property type="term" value="F:dihydroorotase activity"/>
    <property type="evidence" value="ECO:0007669"/>
    <property type="project" value="InterPro"/>
</dbReference>
<dbReference type="Pfam" id="PF01979">
    <property type="entry name" value="Amidohydro_1"/>
    <property type="match status" value="1"/>
</dbReference>
<keyword evidence="4" id="KW-0479">Metal-binding</keyword>
<dbReference type="CDD" id="cd01317">
    <property type="entry name" value="DHOase_IIa"/>
    <property type="match status" value="1"/>
</dbReference>
<accession>A0A1T4W878</accession>
<protein>
    <submittedName>
        <fullName evidence="8">Dihydroorotase</fullName>
    </submittedName>
</protein>
<dbReference type="InterPro" id="IPR006680">
    <property type="entry name" value="Amidohydro-rel"/>
</dbReference>
<comment type="function">
    <text evidence="2">Catalyzes the reversible cyclization of carbamoyl aspartate to dihydroorotate.</text>
</comment>
<evidence type="ECO:0000256" key="4">
    <source>
        <dbReference type="ARBA" id="ARBA00022723"/>
    </source>
</evidence>
<dbReference type="EMBL" id="FUYF01000001">
    <property type="protein sequence ID" value="SKA73470.1"/>
    <property type="molecule type" value="Genomic_DNA"/>
</dbReference>
<dbReference type="GO" id="GO:0046872">
    <property type="term" value="F:metal ion binding"/>
    <property type="evidence" value="ECO:0007669"/>
    <property type="project" value="UniProtKB-KW"/>
</dbReference>
<name>A0A1T4W878_9FIRM</name>
<dbReference type="GO" id="GO:0006145">
    <property type="term" value="P:purine nucleobase catabolic process"/>
    <property type="evidence" value="ECO:0007669"/>
    <property type="project" value="TreeGrafter"/>
</dbReference>
<evidence type="ECO:0000256" key="1">
    <source>
        <dbReference type="ARBA" id="ARBA00001947"/>
    </source>
</evidence>
<dbReference type="GO" id="GO:0004038">
    <property type="term" value="F:allantoinase activity"/>
    <property type="evidence" value="ECO:0007669"/>
    <property type="project" value="TreeGrafter"/>
</dbReference>
<dbReference type="Proteomes" id="UP000190286">
    <property type="component" value="Unassembled WGS sequence"/>
</dbReference>
<comment type="cofactor">
    <cofactor evidence="1">
        <name>Zn(2+)</name>
        <dbReference type="ChEBI" id="CHEBI:29105"/>
    </cofactor>
</comment>
<dbReference type="STRING" id="745368.SAMN02745178_00158"/>
<evidence type="ECO:0000256" key="5">
    <source>
        <dbReference type="ARBA" id="ARBA00022801"/>
    </source>
</evidence>
<dbReference type="InterPro" id="IPR002195">
    <property type="entry name" value="Dihydroorotase_CS"/>
</dbReference>
<dbReference type="RefSeq" id="WP_078783177.1">
    <property type="nucleotide sequence ID" value="NZ_CAKVQS010000001.1"/>
</dbReference>
<dbReference type="GeneID" id="93336658"/>
<dbReference type="InterPro" id="IPR032466">
    <property type="entry name" value="Metal_Hydrolase"/>
</dbReference>
<dbReference type="SUPFAM" id="SSF51338">
    <property type="entry name" value="Composite domain of metallo-dependent hydrolases"/>
    <property type="match status" value="1"/>
</dbReference>
<dbReference type="PANTHER" id="PTHR43668:SF2">
    <property type="entry name" value="ALLANTOINASE"/>
    <property type="match status" value="1"/>
</dbReference>
<dbReference type="InterPro" id="IPR004722">
    <property type="entry name" value="DHOase"/>
</dbReference>
<evidence type="ECO:0000256" key="6">
    <source>
        <dbReference type="ARBA" id="ARBA00022975"/>
    </source>
</evidence>
<dbReference type="AlphaFoldDB" id="A0A1T4W878"/>
<dbReference type="InterPro" id="IPR050138">
    <property type="entry name" value="DHOase/Allantoinase_Hydrolase"/>
</dbReference>
<reference evidence="8 9" key="1">
    <citation type="submission" date="2017-02" db="EMBL/GenBank/DDBJ databases">
        <authorList>
            <person name="Peterson S.W."/>
        </authorList>
    </citation>
    <scope>NUCLEOTIDE SEQUENCE [LARGE SCALE GENOMIC DNA]</scope>
    <source>
        <strain evidence="8 9">ATCC 27749</strain>
    </source>
</reference>
<dbReference type="GO" id="GO:0005737">
    <property type="term" value="C:cytoplasm"/>
    <property type="evidence" value="ECO:0007669"/>
    <property type="project" value="TreeGrafter"/>
</dbReference>